<dbReference type="EMBL" id="BK059128">
    <property type="protein sequence ID" value="DAE32708.1"/>
    <property type="molecule type" value="Genomic_DNA"/>
</dbReference>
<reference evidence="1" key="1">
    <citation type="journal article" date="2021" name="Proc. Natl. Acad. Sci. U.S.A.">
        <title>A Catalog of Tens of Thousands of Viruses from Human Metagenomes Reveals Hidden Associations with Chronic Diseases.</title>
        <authorList>
            <person name="Tisza M.J."/>
            <person name="Buck C.B."/>
        </authorList>
    </citation>
    <scope>NUCLEOTIDE SEQUENCE</scope>
    <source>
        <strain evidence="1">CtFlR8</strain>
    </source>
</reference>
<organism evidence="1">
    <name type="scientific">virus sp. ctFlR8</name>
    <dbReference type="NCBI Taxonomy" id="2825811"/>
    <lineage>
        <taxon>Viruses</taxon>
    </lineage>
</organism>
<accession>A0A8S5RNW1</accession>
<name>A0A8S5RNW1_9VIRU</name>
<proteinExistence type="predicted"/>
<evidence type="ECO:0000313" key="1">
    <source>
        <dbReference type="EMBL" id="DAE32708.1"/>
    </source>
</evidence>
<sequence>MSENERRKEELIRRLDNLEACKDNPVYLAEIKKIRKELADINCEQ</sequence>
<protein>
    <submittedName>
        <fullName evidence="1">Uncharacterized protein</fullName>
    </submittedName>
</protein>